<organism evidence="1 2">
    <name type="scientific">Sphingomonas mucosissima</name>
    <dbReference type="NCBI Taxonomy" id="370959"/>
    <lineage>
        <taxon>Bacteria</taxon>
        <taxon>Pseudomonadati</taxon>
        <taxon>Pseudomonadota</taxon>
        <taxon>Alphaproteobacteria</taxon>
        <taxon>Sphingomonadales</taxon>
        <taxon>Sphingomonadaceae</taxon>
        <taxon>Sphingomonas</taxon>
    </lineage>
</organism>
<evidence type="ECO:0000313" key="2">
    <source>
        <dbReference type="Proteomes" id="UP000197783"/>
    </source>
</evidence>
<reference evidence="1 2" key="1">
    <citation type="submission" date="2017-03" db="EMBL/GenBank/DDBJ databases">
        <title>Genome sequence of Sphingomonas mucosissima DSM 17494.</title>
        <authorList>
            <person name="Poehlein A."/>
            <person name="Wuebbeler J.H."/>
            <person name="Steinbuechel A."/>
            <person name="Daniel R."/>
        </authorList>
    </citation>
    <scope>NUCLEOTIDE SEQUENCE [LARGE SCALE GENOMIC DNA]</scope>
    <source>
        <strain evidence="1 2">DSM 17494</strain>
    </source>
</reference>
<proteinExistence type="predicted"/>
<dbReference type="RefSeq" id="WP_088331823.1">
    <property type="nucleotide sequence ID" value="NZ_NBBJ01000001.1"/>
</dbReference>
<dbReference type="Proteomes" id="UP000197783">
    <property type="component" value="Unassembled WGS sequence"/>
</dbReference>
<dbReference type="EMBL" id="NBBJ01000001">
    <property type="protein sequence ID" value="OWK32300.1"/>
    <property type="molecule type" value="Genomic_DNA"/>
</dbReference>
<gene>
    <name evidence="1" type="ORF">SPMU_06220</name>
</gene>
<dbReference type="PANTHER" id="PTHR34491:SF74">
    <property type="entry name" value="DUF4456 DOMAIN-CONTAINING PROTEIN"/>
    <property type="match status" value="1"/>
</dbReference>
<dbReference type="PANTHER" id="PTHR34491">
    <property type="entry name" value="A-TYPE INCLUSION PROTEIN, PUTATIVE-RELATED"/>
    <property type="match status" value="1"/>
</dbReference>
<evidence type="ECO:0000313" key="1">
    <source>
        <dbReference type="EMBL" id="OWK32300.1"/>
    </source>
</evidence>
<sequence length="1601" mass="166973">MFDDDGATLAVGFAVDTGGSFDSLMQLQAVMDSTEAKVLAEANRIEKATSSMVNLAPATAAINAFAPAATKELRAVAREASAVERSGEALVRQLERQAASFGKTRDEMRSLRVEELASAAVRVKNTDLAQRIRAAEAALYDQQFAAARRASNAAEALAEEQMQAAQKAAAAAEIEAQGRRSAALAYNMFEAAARRGMAAYREQQAAEAAAERDTKAAALRAETLATQALERARKSLADQLRESHAAQLADAAAAERLRMATDPLYAATVRINAEIAESTRLYHAGATAPAEYARQQAVLTQRLHEVSQAHDVMQTSAKRGSGSLTQLSFQLNDVATMAMSGAPPFQIFATQIGQIVQVAQQAEGGVKGLAGEIGGFLLRFSPLIGVMAAGTAGFLLFDRAVSKGVDTKAMIAGLGLTKDEIEKLKNTSVSSGDVIKATFQVMAERVGLHLGSMTKFFGDALDWMTRAGRVTLAGIYASFMGTFRGIAAIVQGVFAGKGIREILSDVGDAYTGAFDEANGAMKRFGADVTKQIASNKLADLKKQADKLKEDRTPKTDKHAQQLEREGRAIEAQICNLYGLADAYGVSGAAALIAEARVKAESEAIKKRADIEERVARQVRLAVAQRVADAAKSTAGLSDETEQLQKVNRLVAAGNVHAQLANDLLRDRMEDLPLLAAIEAARFVKDTKGAEAASAALDTQRAARERLTDSQREAQRLAALATGSDRLKELEKELQLVGETEEVRVRALATLRATQEAAANGWTGQKGAEYVDQQVKIAMGQFEIGRAQDALNASLTFTADKWDLIARNVQNAASGMADAFGGVGRAIGDVAAIYANFQADRSRLDAAHQAEVNKAGSDQAAINRANTKFALASATAQVGMFGDMTSAAKGFFKEGSDGYKAMAVAEKAFRAIEFALSVRAMAQDAAATASSVAKSGIRAAAHAAEAVAKAIASLPFPLNIAAGAATAAVLASIGIAIGGAFGGGGKNDLAQPNTGTGTVLGDGKAQSESLRRAIDQLREVDTLTNTFARQMAGSLRSIDSQIGGLAAVLVRSGNVNADTKVAEGFKPNLIGSVLGAIPLVGGLLGSLFGSKTSVIASGIFGGAQSIGQIMASGFDASTFSDVEKKKKFFGITTGKSFSTQFGDADAQLEQQFTLILRSFASAIAGAATPLGQATTAIEQRLSGFVVNIGKIDLKGLTGAEIQEKLEAVFGAAADNMANAAFPGIERFQEVGEGAFETLVRVASTAEAVTNALEQMGDAALDMSLEAKIGLAEQFETIGDLTNAISAYFEAFYTPAEQLEARTEQLARVFDDLGFAIPDTLAAFRDLVDAQDLNTSAGQAAYATLIQLAPAFAELQKSLVGAKSAADVAAERADLERKLLELRGDTAALRALELGKLDASNRDLQKQIYALQDAKEAAAAADQLRQAWKSVGDGLMEEVKRIRGITGAETGGFATLLGRFNAANAAARGGDLDAAKSLPQLSQSLLTAAAEAATSRQELDRVRAQTAATLEATYNALGGAGSAASAAALLNGASTAQAAASAPAANDDAATELREIRAELAAMRSDNNAGHAATAGNTGRMARKLDDVTAASGGDAIAVVQAA</sequence>
<dbReference type="OrthoDB" id="7517021at2"/>
<comment type="caution">
    <text evidence="1">The sequence shown here is derived from an EMBL/GenBank/DDBJ whole genome shotgun (WGS) entry which is preliminary data.</text>
</comment>
<evidence type="ECO:0008006" key="3">
    <source>
        <dbReference type="Google" id="ProtNLM"/>
    </source>
</evidence>
<name>A0A245ZRE7_9SPHN</name>
<keyword evidence="2" id="KW-1185">Reference proteome</keyword>
<accession>A0A245ZRE7</accession>
<protein>
    <recommendedName>
        <fullName evidence="3">Bacteriophage tail tape measure N-terminal domain-containing protein</fullName>
    </recommendedName>
</protein>